<dbReference type="GO" id="GO:0051539">
    <property type="term" value="F:4 iron, 4 sulfur cluster binding"/>
    <property type="evidence" value="ECO:0007669"/>
    <property type="project" value="UniProtKB-KW"/>
</dbReference>
<dbReference type="GO" id="GO:0006777">
    <property type="term" value="P:Mo-molybdopterin cofactor biosynthetic process"/>
    <property type="evidence" value="ECO:0007669"/>
    <property type="project" value="UniProtKB-KW"/>
</dbReference>
<dbReference type="InterPro" id="IPR013785">
    <property type="entry name" value="Aldolase_TIM"/>
</dbReference>
<sequence length="304" mass="34076">FGESYQFLPREEILSFEEIFRLARIFVEFGVNKIRITGGEPLLRTDLPVLIAMLSGLTGVDDLTLTTNAYLLPQQAQQLKYAGLKRITVSLDTMDEEVFKVMNGRGISIDRVLQGIDAADAVGLSPIKINAVVQKGVNDHTVVELARYFKDSGRIVRFIEYMDVGNRNGWKWDQVVPSAEVIQRIDAEMPLEPIDSNYTGEVASRYRYRDGQGEIGVISSVSQPFCSNCTRARLSTDGKLYTCLFAANGVSLRDEIRAGASDDDLRTLISKIWTQRTDRYSEERTELAPEQNTPSKVEMYQIGG</sequence>
<dbReference type="PANTHER" id="PTHR22960">
    <property type="entry name" value="MOLYBDOPTERIN COFACTOR SYNTHESIS PROTEIN A"/>
    <property type="match status" value="1"/>
</dbReference>
<keyword evidence="4" id="KW-0408">Iron</keyword>
<dbReference type="NCBIfam" id="TIGR02666">
    <property type="entry name" value="moaA"/>
    <property type="match status" value="1"/>
</dbReference>
<dbReference type="GO" id="GO:0061798">
    <property type="term" value="F:GTP 3',8'-cyclase activity"/>
    <property type="evidence" value="ECO:0007669"/>
    <property type="project" value="TreeGrafter"/>
</dbReference>
<reference evidence="10" key="1">
    <citation type="submission" date="2018-05" db="EMBL/GenBank/DDBJ databases">
        <authorList>
            <person name="Lanie J.A."/>
            <person name="Ng W.-L."/>
            <person name="Kazmierczak K.M."/>
            <person name="Andrzejewski T.M."/>
            <person name="Davidsen T.M."/>
            <person name="Wayne K.J."/>
            <person name="Tettelin H."/>
            <person name="Glass J.I."/>
            <person name="Rusch D."/>
            <person name="Podicherti R."/>
            <person name="Tsui H.-C.T."/>
            <person name="Winkler M.E."/>
        </authorList>
    </citation>
    <scope>NUCLEOTIDE SEQUENCE</scope>
</reference>
<keyword evidence="2" id="KW-0479">Metal-binding</keyword>
<evidence type="ECO:0000313" key="10">
    <source>
        <dbReference type="EMBL" id="SVB64427.1"/>
    </source>
</evidence>
<keyword evidence="6" id="KW-0342">GTP-binding</keyword>
<organism evidence="10">
    <name type="scientific">marine metagenome</name>
    <dbReference type="NCBI Taxonomy" id="408172"/>
    <lineage>
        <taxon>unclassified sequences</taxon>
        <taxon>metagenomes</taxon>
        <taxon>ecological metagenomes</taxon>
    </lineage>
</organism>
<dbReference type="EMBL" id="UINC01050907">
    <property type="protein sequence ID" value="SVB64427.1"/>
    <property type="molecule type" value="Genomic_DNA"/>
</dbReference>
<dbReference type="Pfam" id="PF06463">
    <property type="entry name" value="Mob_synth_C"/>
    <property type="match status" value="1"/>
</dbReference>
<protein>
    <recommendedName>
        <fullName evidence="9">Radical SAM core domain-containing protein</fullName>
    </recommendedName>
</protein>
<keyword evidence="5" id="KW-0411">Iron-sulfur</keyword>
<dbReference type="CDD" id="cd01335">
    <property type="entry name" value="Radical_SAM"/>
    <property type="match status" value="1"/>
</dbReference>
<evidence type="ECO:0000256" key="2">
    <source>
        <dbReference type="ARBA" id="ARBA00022723"/>
    </source>
</evidence>
<evidence type="ECO:0000259" key="9">
    <source>
        <dbReference type="PROSITE" id="PS51918"/>
    </source>
</evidence>
<dbReference type="InterPro" id="IPR010505">
    <property type="entry name" value="MoaA_twitch"/>
</dbReference>
<dbReference type="GO" id="GO:0046872">
    <property type="term" value="F:metal ion binding"/>
    <property type="evidence" value="ECO:0007669"/>
    <property type="project" value="UniProtKB-KW"/>
</dbReference>
<dbReference type="CDD" id="cd21117">
    <property type="entry name" value="Twitch_MoaA"/>
    <property type="match status" value="1"/>
</dbReference>
<keyword evidence="3" id="KW-0547">Nucleotide-binding</keyword>
<dbReference type="InterPro" id="IPR013483">
    <property type="entry name" value="MoaA"/>
</dbReference>
<proteinExistence type="predicted"/>
<dbReference type="Pfam" id="PF04055">
    <property type="entry name" value="Radical_SAM"/>
    <property type="match status" value="1"/>
</dbReference>
<dbReference type="Gene3D" id="3.20.20.70">
    <property type="entry name" value="Aldolase class I"/>
    <property type="match status" value="1"/>
</dbReference>
<evidence type="ECO:0000256" key="3">
    <source>
        <dbReference type="ARBA" id="ARBA00022741"/>
    </source>
</evidence>
<feature type="region of interest" description="Disordered" evidence="8">
    <location>
        <begin position="283"/>
        <end position="304"/>
    </location>
</feature>
<gene>
    <name evidence="10" type="ORF">METZ01_LOCUS217281</name>
</gene>
<dbReference type="InterPro" id="IPR007197">
    <property type="entry name" value="rSAM"/>
</dbReference>
<dbReference type="AlphaFoldDB" id="A0A382FQN3"/>
<feature type="non-terminal residue" evidence="10">
    <location>
        <position position="1"/>
    </location>
</feature>
<dbReference type="SUPFAM" id="SSF102114">
    <property type="entry name" value="Radical SAM enzymes"/>
    <property type="match status" value="1"/>
</dbReference>
<dbReference type="InterPro" id="IPR058240">
    <property type="entry name" value="rSAM_sf"/>
</dbReference>
<evidence type="ECO:0000256" key="7">
    <source>
        <dbReference type="ARBA" id="ARBA00023150"/>
    </source>
</evidence>
<feature type="domain" description="Radical SAM core" evidence="9">
    <location>
        <begin position="1"/>
        <end position="192"/>
    </location>
</feature>
<keyword evidence="7" id="KW-0501">Molybdenum cofactor biosynthesis</keyword>
<dbReference type="GO" id="GO:0005525">
    <property type="term" value="F:GTP binding"/>
    <property type="evidence" value="ECO:0007669"/>
    <property type="project" value="UniProtKB-KW"/>
</dbReference>
<evidence type="ECO:0000256" key="6">
    <source>
        <dbReference type="ARBA" id="ARBA00023134"/>
    </source>
</evidence>
<dbReference type="PANTHER" id="PTHR22960:SF0">
    <property type="entry name" value="MOLYBDENUM COFACTOR BIOSYNTHESIS PROTEIN 1"/>
    <property type="match status" value="1"/>
</dbReference>
<evidence type="ECO:0000256" key="1">
    <source>
        <dbReference type="ARBA" id="ARBA00022691"/>
    </source>
</evidence>
<evidence type="ECO:0000256" key="4">
    <source>
        <dbReference type="ARBA" id="ARBA00023004"/>
    </source>
</evidence>
<keyword evidence="1" id="KW-0949">S-adenosyl-L-methionine</keyword>
<evidence type="ECO:0000256" key="5">
    <source>
        <dbReference type="ARBA" id="ARBA00023014"/>
    </source>
</evidence>
<name>A0A382FQN3_9ZZZZ</name>
<evidence type="ECO:0000256" key="8">
    <source>
        <dbReference type="SAM" id="MobiDB-lite"/>
    </source>
</evidence>
<dbReference type="InterPro" id="IPR050105">
    <property type="entry name" value="MoCo_biosynth_MoaA/MoaC"/>
</dbReference>
<accession>A0A382FQN3</accession>
<dbReference type="PROSITE" id="PS51918">
    <property type="entry name" value="RADICAL_SAM"/>
    <property type="match status" value="1"/>
</dbReference>
<dbReference type="GO" id="GO:0061799">
    <property type="term" value="F:cyclic pyranopterin monophosphate synthase activity"/>
    <property type="evidence" value="ECO:0007669"/>
    <property type="project" value="TreeGrafter"/>
</dbReference>